<feature type="binding site" evidence="3">
    <location>
        <position position="110"/>
    </location>
    <ligand>
        <name>carboxy-S-adenosyl-L-methionine</name>
        <dbReference type="ChEBI" id="CHEBI:134278"/>
    </ligand>
</feature>
<dbReference type="SUPFAM" id="SSF53335">
    <property type="entry name" value="S-adenosyl-L-methionine-dependent methyltransferases"/>
    <property type="match status" value="1"/>
</dbReference>
<evidence type="ECO:0000313" key="4">
    <source>
        <dbReference type="EMBL" id="ARU55914.1"/>
    </source>
</evidence>
<comment type="similarity">
    <text evidence="3">Belongs to the class I-like SAM-binding methyltransferase superfamily. CmoB family.</text>
</comment>
<sequence length="331" mass="37939">MFNLEEVYDNLIEYVEHSRLENWSPQLREMLNDKLIAAPHGKMDEWISALANLPDLKQVSVDFNHNAIRLASGDPLTNEEQKRLTDGLKSLMPWRKGPFEFFGTEIDTEWRSDWKWDRVHPHLSNLKDRLILDVGCGSGYHCWRMLGAGAKRVIGIDPSTLFLMQFLAVKRYAGMTLPVDYLPFKMEEIPENLEAFDSVFSMGVLYHRRSPIDHLYELKGALKAGGELVLETLVVDGPDGYSLMPADRYAMMRNVWFLPSCPTLSTWLERVGFTDIKCVDLNQTSLNEQRATPWMTFQSLSDFLDPNDSKRTIEGYPAPLRATFVATKRAS</sequence>
<organism evidence="4 5">
    <name type="scientific">Oleiphilus messinensis</name>
    <dbReference type="NCBI Taxonomy" id="141451"/>
    <lineage>
        <taxon>Bacteria</taxon>
        <taxon>Pseudomonadati</taxon>
        <taxon>Pseudomonadota</taxon>
        <taxon>Gammaproteobacteria</taxon>
        <taxon>Oceanospirillales</taxon>
        <taxon>Oleiphilaceae</taxon>
        <taxon>Oleiphilus</taxon>
    </lineage>
</organism>
<protein>
    <recommendedName>
        <fullName evidence="3">tRNA U34 carboxymethyltransferase</fullName>
        <ecNumber evidence="3">2.5.1.-</ecNumber>
    </recommendedName>
</protein>
<dbReference type="InterPro" id="IPR010017">
    <property type="entry name" value="CmoB"/>
</dbReference>
<name>A0A1Y0I907_9GAMM</name>
<keyword evidence="5" id="KW-1185">Reference proteome</keyword>
<comment type="function">
    <text evidence="3">Catalyzes carboxymethyl transfer from carboxy-S-adenosyl-L-methionine (Cx-SAM) to 5-hydroxyuridine (ho5U) to form 5-carboxymethoxyuridine (cmo5U) at position 34 in tRNAs.</text>
</comment>
<dbReference type="AlphaFoldDB" id="A0A1Y0I907"/>
<dbReference type="Proteomes" id="UP000196027">
    <property type="component" value="Chromosome"/>
</dbReference>
<evidence type="ECO:0000256" key="2">
    <source>
        <dbReference type="ARBA" id="ARBA00022694"/>
    </source>
</evidence>
<feature type="binding site" evidence="3">
    <location>
        <position position="321"/>
    </location>
    <ligand>
        <name>carboxy-S-adenosyl-L-methionine</name>
        <dbReference type="ChEBI" id="CHEBI:134278"/>
    </ligand>
</feature>
<feature type="binding site" evidence="3">
    <location>
        <begin position="186"/>
        <end position="187"/>
    </location>
    <ligand>
        <name>carboxy-S-adenosyl-L-methionine</name>
        <dbReference type="ChEBI" id="CHEBI:134278"/>
    </ligand>
</feature>
<dbReference type="GO" id="GO:0008168">
    <property type="term" value="F:methyltransferase activity"/>
    <property type="evidence" value="ECO:0007669"/>
    <property type="project" value="UniProtKB-KW"/>
</dbReference>
<accession>A0A1Y0I907</accession>
<dbReference type="GO" id="GO:0016765">
    <property type="term" value="F:transferase activity, transferring alkyl or aryl (other than methyl) groups"/>
    <property type="evidence" value="ECO:0007669"/>
    <property type="project" value="UniProtKB-UniRule"/>
</dbReference>
<dbReference type="NCBIfam" id="TIGR00452">
    <property type="entry name" value="tRNA 5-methoxyuridine(34)/uridine 5-oxyacetic acid(34) synthase CmoB"/>
    <property type="match status" value="1"/>
</dbReference>
<comment type="subunit">
    <text evidence="3">Homotetramer.</text>
</comment>
<evidence type="ECO:0000313" key="5">
    <source>
        <dbReference type="Proteomes" id="UP000196027"/>
    </source>
</evidence>
<dbReference type="Gene3D" id="3.40.50.150">
    <property type="entry name" value="Vaccinia Virus protein VP39"/>
    <property type="match status" value="1"/>
</dbReference>
<dbReference type="PANTHER" id="PTHR43464:SF95">
    <property type="entry name" value="TRNA U34 CARBOXYMETHYLTRANSFERASE"/>
    <property type="match status" value="1"/>
</dbReference>
<comment type="catalytic activity">
    <reaction evidence="3">
        <text>carboxy-S-adenosyl-L-methionine + 5-hydroxyuridine(34) in tRNA = 5-carboxymethoxyuridine(34) in tRNA + S-adenosyl-L-homocysteine + H(+)</text>
        <dbReference type="Rhea" id="RHEA:52848"/>
        <dbReference type="Rhea" id="RHEA-COMP:13381"/>
        <dbReference type="Rhea" id="RHEA-COMP:13383"/>
        <dbReference type="ChEBI" id="CHEBI:15378"/>
        <dbReference type="ChEBI" id="CHEBI:57856"/>
        <dbReference type="ChEBI" id="CHEBI:134278"/>
        <dbReference type="ChEBI" id="CHEBI:136877"/>
        <dbReference type="ChEBI" id="CHEBI:136879"/>
    </reaction>
</comment>
<dbReference type="GO" id="GO:0002098">
    <property type="term" value="P:tRNA wobble uridine modification"/>
    <property type="evidence" value="ECO:0007669"/>
    <property type="project" value="InterPro"/>
</dbReference>
<dbReference type="KEGG" id="ome:OLMES_1840"/>
<feature type="binding site" evidence="3">
    <location>
        <position position="115"/>
    </location>
    <ligand>
        <name>carboxy-S-adenosyl-L-methionine</name>
        <dbReference type="ChEBI" id="CHEBI:134278"/>
    </ligand>
</feature>
<feature type="binding site" evidence="3">
    <location>
        <begin position="157"/>
        <end position="159"/>
    </location>
    <ligand>
        <name>carboxy-S-adenosyl-L-methionine</name>
        <dbReference type="ChEBI" id="CHEBI:134278"/>
    </ligand>
</feature>
<dbReference type="CDD" id="cd02440">
    <property type="entry name" value="AdoMet_MTases"/>
    <property type="match status" value="1"/>
</dbReference>
<dbReference type="OrthoDB" id="9773188at2"/>
<keyword evidence="2 3" id="KW-0819">tRNA processing</keyword>
<keyword evidence="1 3" id="KW-0808">Transferase</keyword>
<dbReference type="GO" id="GO:0032259">
    <property type="term" value="P:methylation"/>
    <property type="evidence" value="ECO:0007669"/>
    <property type="project" value="UniProtKB-KW"/>
</dbReference>
<dbReference type="HAMAP" id="MF_01590">
    <property type="entry name" value="tRNA_carboxymethyltr_CmoB"/>
    <property type="match status" value="1"/>
</dbReference>
<gene>
    <name evidence="3 4" type="primary">cmoB</name>
    <name evidence="4" type="ORF">OLMES_1840</name>
</gene>
<dbReference type="EC" id="2.5.1.-" evidence="3"/>
<feature type="binding site" evidence="3">
    <location>
        <position position="135"/>
    </location>
    <ligand>
        <name>carboxy-S-adenosyl-L-methionine</name>
        <dbReference type="ChEBI" id="CHEBI:134278"/>
    </ligand>
</feature>
<evidence type="ECO:0000256" key="3">
    <source>
        <dbReference type="HAMAP-Rule" id="MF_01590"/>
    </source>
</evidence>
<keyword evidence="4" id="KW-0489">Methyltransferase</keyword>
<feature type="binding site" evidence="3">
    <location>
        <position position="206"/>
    </location>
    <ligand>
        <name>carboxy-S-adenosyl-L-methionine</name>
        <dbReference type="ChEBI" id="CHEBI:134278"/>
    </ligand>
</feature>
<feature type="binding site" evidence="3">
    <location>
        <position position="96"/>
    </location>
    <ligand>
        <name>carboxy-S-adenosyl-L-methionine</name>
        <dbReference type="ChEBI" id="CHEBI:134278"/>
    </ligand>
</feature>
<dbReference type="Pfam" id="PF08003">
    <property type="entry name" value="Methyltransf_9"/>
    <property type="match status" value="1"/>
</dbReference>
<dbReference type="PANTHER" id="PTHR43464">
    <property type="entry name" value="METHYLTRANSFERASE"/>
    <property type="match status" value="1"/>
</dbReference>
<dbReference type="RefSeq" id="WP_087460961.1">
    <property type="nucleotide sequence ID" value="NZ_CP021425.1"/>
</dbReference>
<dbReference type="NCBIfam" id="NF011650">
    <property type="entry name" value="PRK15068.1"/>
    <property type="match status" value="1"/>
</dbReference>
<dbReference type="InterPro" id="IPR027555">
    <property type="entry name" value="Mo5U34_MeTrfas-like"/>
</dbReference>
<feature type="binding site" evidence="3">
    <location>
        <position position="202"/>
    </location>
    <ligand>
        <name>carboxy-S-adenosyl-L-methionine</name>
        <dbReference type="ChEBI" id="CHEBI:134278"/>
    </ligand>
</feature>
<dbReference type="EMBL" id="CP021425">
    <property type="protein sequence ID" value="ARU55914.1"/>
    <property type="molecule type" value="Genomic_DNA"/>
</dbReference>
<proteinExistence type="inferred from homology"/>
<evidence type="ECO:0000256" key="1">
    <source>
        <dbReference type="ARBA" id="ARBA00022679"/>
    </source>
</evidence>
<dbReference type="InterPro" id="IPR029063">
    <property type="entry name" value="SAM-dependent_MTases_sf"/>
</dbReference>
<reference evidence="4 5" key="1">
    <citation type="submission" date="2017-05" db="EMBL/GenBank/DDBJ databases">
        <title>Genomic insights into alkan degradation activity of Oleiphilus messinensis.</title>
        <authorList>
            <person name="Kozyavkin S.A."/>
            <person name="Slesarev A.I."/>
            <person name="Golyshin P.N."/>
            <person name="Korzhenkov A."/>
            <person name="Golyshina O.N."/>
            <person name="Toshchakov S.V."/>
        </authorList>
    </citation>
    <scope>NUCLEOTIDE SEQUENCE [LARGE SCALE GENOMIC DNA]</scope>
    <source>
        <strain evidence="4 5">ME102</strain>
    </source>
</reference>